<evidence type="ECO:0000313" key="2">
    <source>
        <dbReference type="Proteomes" id="UP000016307"/>
    </source>
</evidence>
<sequence length="25" mass="2795">MNQTTTVHVLRHGEVDNPTGVLYGR</sequence>
<dbReference type="AlphaFoldDB" id="U1FCE1"/>
<feature type="non-terminal residue" evidence="1">
    <location>
        <position position="25"/>
    </location>
</feature>
<proteinExistence type="predicted"/>
<gene>
    <name evidence="1" type="ORF">H641_05430</name>
</gene>
<keyword evidence="2" id="KW-1185">Reference proteome</keyword>
<comment type="caution">
    <text evidence="1">The sequence shown here is derived from an EMBL/GenBank/DDBJ whole genome shotgun (WGS) entry which is preliminary data.</text>
</comment>
<protein>
    <submittedName>
        <fullName evidence="1">Phosphoglycerate mutase family protein</fullName>
    </submittedName>
</protein>
<organism evidence="1 2">
    <name type="scientific">Cutibacterium granulosum DSM 20700</name>
    <dbReference type="NCBI Taxonomy" id="1160719"/>
    <lineage>
        <taxon>Bacteria</taxon>
        <taxon>Bacillati</taxon>
        <taxon>Actinomycetota</taxon>
        <taxon>Actinomycetes</taxon>
        <taxon>Propionibacteriales</taxon>
        <taxon>Propionibacteriaceae</taxon>
        <taxon>Cutibacterium</taxon>
    </lineage>
</organism>
<dbReference type="Proteomes" id="UP000016307">
    <property type="component" value="Unassembled WGS sequence"/>
</dbReference>
<reference evidence="1 2" key="1">
    <citation type="journal article" date="2013" name="BMC Genomics">
        <title>Comparative genomics reveals distinct host-interacting traits of three major human-associated propionibacteria.</title>
        <authorList>
            <person name="Mak T.N."/>
            <person name="Schmid M."/>
            <person name="Brzuszkiewicz E."/>
            <person name="Zeng G."/>
            <person name="Meyer R."/>
            <person name="Sfanos K.S."/>
            <person name="Brinkmann V."/>
            <person name="Meyer T.F."/>
            <person name="Bruggemann H."/>
        </authorList>
    </citation>
    <scope>NUCLEOTIDE SEQUENCE [LARGE SCALE GENOMIC DNA]</scope>
    <source>
        <strain evidence="1 2">DSM 20700</strain>
    </source>
</reference>
<dbReference type="EMBL" id="AOSS01000188">
    <property type="protein sequence ID" value="ERF56776.1"/>
    <property type="molecule type" value="Genomic_DNA"/>
</dbReference>
<accession>U1FCE1</accession>
<name>U1FCE1_9ACTN</name>
<evidence type="ECO:0000313" key="1">
    <source>
        <dbReference type="EMBL" id="ERF56776.1"/>
    </source>
</evidence>